<evidence type="ECO:0000313" key="2">
    <source>
        <dbReference type="Proteomes" id="UP000321533"/>
    </source>
</evidence>
<dbReference type="AlphaFoldDB" id="A0A5B8VFR8"/>
<name>A0A5B8VFR8_9BACT</name>
<evidence type="ECO:0000313" key="1">
    <source>
        <dbReference type="EMBL" id="QEC69935.1"/>
    </source>
</evidence>
<gene>
    <name evidence="1" type="ORF">FRZ67_22515</name>
</gene>
<dbReference type="EMBL" id="CP042435">
    <property type="protein sequence ID" value="QEC69935.1"/>
    <property type="molecule type" value="Genomic_DNA"/>
</dbReference>
<dbReference type="Proteomes" id="UP000321533">
    <property type="component" value="Chromosome"/>
</dbReference>
<proteinExistence type="predicted"/>
<dbReference type="RefSeq" id="WP_147192811.1">
    <property type="nucleotide sequence ID" value="NZ_CP042435.1"/>
</dbReference>
<sequence length="125" mass="13952">MAAIFLVSLYLFGATDAYQLLKLPALINHYIEHRGEDPSMNFISFIHLHYQGKIVIDADFQQDMKLPFKTTNTDCCVAMSVATVVPTPIEIKLQTPEQPQAVHILSNDDVPLLLSAASIFQPPRV</sequence>
<organism evidence="1 2">
    <name type="scientific">Panacibacter ginsenosidivorans</name>
    <dbReference type="NCBI Taxonomy" id="1813871"/>
    <lineage>
        <taxon>Bacteria</taxon>
        <taxon>Pseudomonadati</taxon>
        <taxon>Bacteroidota</taxon>
        <taxon>Chitinophagia</taxon>
        <taxon>Chitinophagales</taxon>
        <taxon>Chitinophagaceae</taxon>
        <taxon>Panacibacter</taxon>
    </lineage>
</organism>
<dbReference type="KEGG" id="pgin:FRZ67_22515"/>
<protein>
    <submittedName>
        <fullName evidence="1">Uncharacterized protein</fullName>
    </submittedName>
</protein>
<accession>A0A5B8VFR8</accession>
<keyword evidence="2" id="KW-1185">Reference proteome</keyword>
<reference evidence="1 2" key="1">
    <citation type="journal article" date="2016" name="Int. J. Syst. Evol. Microbiol.">
        <title>Panacibacter ginsenosidivorans gen. nov., sp. nov., with ginsenoside converting activity isolated from soil of a ginseng field.</title>
        <authorList>
            <person name="Siddiqi M.Z."/>
            <person name="Muhammad Shafi S."/>
            <person name="Choi K.D."/>
            <person name="Im W.T."/>
        </authorList>
    </citation>
    <scope>NUCLEOTIDE SEQUENCE [LARGE SCALE GENOMIC DNA]</scope>
    <source>
        <strain evidence="1 2">Gsoil1550</strain>
    </source>
</reference>
<dbReference type="OrthoDB" id="894042at2"/>